<feature type="transmembrane region" description="Helical" evidence="3">
    <location>
        <begin position="168"/>
        <end position="188"/>
    </location>
</feature>
<keyword evidence="3" id="KW-0812">Transmembrane</keyword>
<feature type="transmembrane region" description="Helical" evidence="3">
    <location>
        <begin position="359"/>
        <end position="380"/>
    </location>
</feature>
<evidence type="ECO:0000256" key="1">
    <source>
        <dbReference type="SAM" id="Coils"/>
    </source>
</evidence>
<comment type="caution">
    <text evidence="4">The sequence shown here is derived from an EMBL/GenBank/DDBJ whole genome shotgun (WGS) entry which is preliminary data.</text>
</comment>
<proteinExistence type="predicted"/>
<feature type="transmembrane region" description="Helical" evidence="3">
    <location>
        <begin position="208"/>
        <end position="228"/>
    </location>
</feature>
<dbReference type="PANTHER" id="PTHR11328:SF24">
    <property type="entry name" value="MAJOR FACILITATOR SUPERFAMILY (MFS) PROFILE DOMAIN-CONTAINING PROTEIN"/>
    <property type="match status" value="1"/>
</dbReference>
<dbReference type="EMBL" id="QPJJ01000002">
    <property type="protein sequence ID" value="RCW76992.1"/>
    <property type="molecule type" value="Genomic_DNA"/>
</dbReference>
<sequence>MDKREKRKLTKEQKVARKAERERKYRRAKTWQMSLYPIGGFGHNAFMFLMGIVAYYATGIVGLGTVIASFIITGSRVLDGITDPLIGLIIDKTKGKYGKVRPTILIAYILMSSSTLLLFFTNHLIPESFGIIYFILLYAIFIFGYTCSQVGLQIGNNIITNDPEQRPVFGILTMIYTMLFYTIATIYLSMYLTGKYGGYSEIGLFHEMTIFTVVLAGVAYGLGILAIASKDRIENFGAGKNTVPLKLKDLWPILKGNRPLQMYIVAATTDKLSLQIHGNQIVNVMFFGIVIGNYALMGTTQAIAMIPNILVLIFGMRYAMKFGSKKGYVGATWSCLITYGLLFLLLWLGDPTQIRMDNFGFMTIAFLLLFLVGGAVRYVASGLSMPMLMDVIDYNTYKTERYAPGVISAVYSFIDKSVSSLQQTFVGLVLAFIGFKSVFPDVDTPYSDKIFWTTMFLSIGIMMLAWTASLIAMKFYKLDKERMAEIEQEIEARRNEITEKDKSAVTN</sequence>
<feature type="transmembrane region" description="Helical" evidence="3">
    <location>
        <begin position="303"/>
        <end position="320"/>
    </location>
</feature>
<dbReference type="InterPro" id="IPR039672">
    <property type="entry name" value="MFS_2"/>
</dbReference>
<evidence type="ECO:0000256" key="3">
    <source>
        <dbReference type="SAM" id="Phobius"/>
    </source>
</evidence>
<dbReference type="Proteomes" id="UP000252585">
    <property type="component" value="Unassembled WGS sequence"/>
</dbReference>
<feature type="transmembrane region" description="Helical" evidence="3">
    <location>
        <begin position="33"/>
        <end position="57"/>
    </location>
</feature>
<feature type="transmembrane region" description="Helical" evidence="3">
    <location>
        <begin position="451"/>
        <end position="473"/>
    </location>
</feature>
<dbReference type="OrthoDB" id="9764596at2"/>
<dbReference type="RefSeq" id="WP_114351749.1">
    <property type="nucleotide sequence ID" value="NZ_QPJJ01000002.1"/>
</dbReference>
<dbReference type="PANTHER" id="PTHR11328">
    <property type="entry name" value="MAJOR FACILITATOR SUPERFAMILY DOMAIN-CONTAINING PROTEIN"/>
    <property type="match status" value="1"/>
</dbReference>
<dbReference type="SUPFAM" id="SSF103473">
    <property type="entry name" value="MFS general substrate transporter"/>
    <property type="match status" value="1"/>
</dbReference>
<dbReference type="Pfam" id="PF13347">
    <property type="entry name" value="MFS_2"/>
    <property type="match status" value="1"/>
</dbReference>
<feature type="transmembrane region" description="Helical" evidence="3">
    <location>
        <begin position="327"/>
        <end position="347"/>
    </location>
</feature>
<keyword evidence="3" id="KW-1133">Transmembrane helix</keyword>
<keyword evidence="3" id="KW-0472">Membrane</keyword>
<feature type="region of interest" description="Disordered" evidence="2">
    <location>
        <begin position="1"/>
        <end position="21"/>
    </location>
</feature>
<protein>
    <submittedName>
        <fullName evidence="4">Na+/melibiose symporter-like transporter</fullName>
    </submittedName>
</protein>
<evidence type="ECO:0000313" key="4">
    <source>
        <dbReference type="EMBL" id="RCW76992.1"/>
    </source>
</evidence>
<feature type="coiled-coil region" evidence="1">
    <location>
        <begin position="476"/>
        <end position="503"/>
    </location>
</feature>
<keyword evidence="5" id="KW-1185">Reference proteome</keyword>
<evidence type="ECO:0000313" key="5">
    <source>
        <dbReference type="Proteomes" id="UP000252585"/>
    </source>
</evidence>
<gene>
    <name evidence="4" type="ORF">DFR57_102267</name>
</gene>
<dbReference type="InterPro" id="IPR036259">
    <property type="entry name" value="MFS_trans_sf"/>
</dbReference>
<feature type="transmembrane region" description="Helical" evidence="3">
    <location>
        <begin position="131"/>
        <end position="147"/>
    </location>
</feature>
<dbReference type="GO" id="GO:0008643">
    <property type="term" value="P:carbohydrate transport"/>
    <property type="evidence" value="ECO:0007669"/>
    <property type="project" value="InterPro"/>
</dbReference>
<feature type="transmembrane region" description="Helical" evidence="3">
    <location>
        <begin position="103"/>
        <end position="125"/>
    </location>
</feature>
<name>A0A368Y9V8_9BACI</name>
<feature type="transmembrane region" description="Helical" evidence="3">
    <location>
        <begin position="63"/>
        <end position="82"/>
    </location>
</feature>
<feature type="transmembrane region" description="Helical" evidence="3">
    <location>
        <begin position="281"/>
        <end position="297"/>
    </location>
</feature>
<keyword evidence="1" id="KW-0175">Coiled coil</keyword>
<feature type="transmembrane region" description="Helical" evidence="3">
    <location>
        <begin position="421"/>
        <end position="439"/>
    </location>
</feature>
<accession>A0A368Y9V8</accession>
<dbReference type="AlphaFoldDB" id="A0A368Y9V8"/>
<reference evidence="4 5" key="1">
    <citation type="submission" date="2018-07" db="EMBL/GenBank/DDBJ databases">
        <title>Genomic Encyclopedia of Type Strains, Phase IV (KMG-IV): sequencing the most valuable type-strain genomes for metagenomic binning, comparative biology and taxonomic classification.</title>
        <authorList>
            <person name="Goeker M."/>
        </authorList>
    </citation>
    <scope>NUCLEOTIDE SEQUENCE [LARGE SCALE GENOMIC DNA]</scope>
    <source>
        <strain evidence="4 5">DSM 27696</strain>
    </source>
</reference>
<organism evidence="4 5">
    <name type="scientific">Saliterribacillus persicus</name>
    <dbReference type="NCBI Taxonomy" id="930114"/>
    <lineage>
        <taxon>Bacteria</taxon>
        <taxon>Bacillati</taxon>
        <taxon>Bacillota</taxon>
        <taxon>Bacilli</taxon>
        <taxon>Bacillales</taxon>
        <taxon>Bacillaceae</taxon>
        <taxon>Saliterribacillus</taxon>
    </lineage>
</organism>
<evidence type="ECO:0000256" key="2">
    <source>
        <dbReference type="SAM" id="MobiDB-lite"/>
    </source>
</evidence>
<dbReference type="GO" id="GO:0005886">
    <property type="term" value="C:plasma membrane"/>
    <property type="evidence" value="ECO:0007669"/>
    <property type="project" value="TreeGrafter"/>
</dbReference>
<dbReference type="GO" id="GO:0015293">
    <property type="term" value="F:symporter activity"/>
    <property type="evidence" value="ECO:0007669"/>
    <property type="project" value="InterPro"/>
</dbReference>